<evidence type="ECO:0000313" key="2">
    <source>
        <dbReference type="EMBL" id="ORZ03867.1"/>
    </source>
</evidence>
<organism evidence="2 3">
    <name type="scientific">Syncephalastrum racemosum</name>
    <name type="common">Filamentous fungus</name>
    <dbReference type="NCBI Taxonomy" id="13706"/>
    <lineage>
        <taxon>Eukaryota</taxon>
        <taxon>Fungi</taxon>
        <taxon>Fungi incertae sedis</taxon>
        <taxon>Mucoromycota</taxon>
        <taxon>Mucoromycotina</taxon>
        <taxon>Mucoromycetes</taxon>
        <taxon>Mucorales</taxon>
        <taxon>Syncephalastraceae</taxon>
        <taxon>Syncephalastrum</taxon>
    </lineage>
</organism>
<gene>
    <name evidence="2" type="ORF">BCR43DRAFT_65820</name>
</gene>
<dbReference type="InParanoid" id="A0A1X2HWE4"/>
<proteinExistence type="predicted"/>
<dbReference type="SUPFAM" id="SSF101447">
    <property type="entry name" value="Formin homology 2 domain (FH2 domain)"/>
    <property type="match status" value="1"/>
</dbReference>
<accession>A0A1X2HWE4</accession>
<evidence type="ECO:0000256" key="1">
    <source>
        <dbReference type="SAM" id="MobiDB-lite"/>
    </source>
</evidence>
<dbReference type="Proteomes" id="UP000242180">
    <property type="component" value="Unassembled WGS sequence"/>
</dbReference>
<keyword evidence="3" id="KW-1185">Reference proteome</keyword>
<feature type="region of interest" description="Disordered" evidence="1">
    <location>
        <begin position="1"/>
        <end position="31"/>
    </location>
</feature>
<dbReference type="EMBL" id="MCGN01000001">
    <property type="protein sequence ID" value="ORZ03867.1"/>
    <property type="molecule type" value="Genomic_DNA"/>
</dbReference>
<dbReference type="AlphaFoldDB" id="A0A1X2HWE4"/>
<sequence length="127" mass="14072">MRGGGAAVMSKSPPPPPPPPPPGGSDETRVGRLTHTKAGNRVRISIARSESNNRKSLVAVRAVDRSIFIEWISGLPFEDFSAFLYNLLLFSFIPKLTFLLRHEHRLTHGRYFSPAIVLVFCECGDPE</sequence>
<name>A0A1X2HWE4_SYNRA</name>
<feature type="compositionally biased region" description="Pro residues" evidence="1">
    <location>
        <begin position="12"/>
        <end position="23"/>
    </location>
</feature>
<protein>
    <submittedName>
        <fullName evidence="2">Uncharacterized protein</fullName>
    </submittedName>
</protein>
<evidence type="ECO:0000313" key="3">
    <source>
        <dbReference type="Proteomes" id="UP000242180"/>
    </source>
</evidence>
<comment type="caution">
    <text evidence="2">The sequence shown here is derived from an EMBL/GenBank/DDBJ whole genome shotgun (WGS) entry which is preliminary data.</text>
</comment>
<reference evidence="2 3" key="1">
    <citation type="submission" date="2016-07" db="EMBL/GenBank/DDBJ databases">
        <title>Pervasive Adenine N6-methylation of Active Genes in Fungi.</title>
        <authorList>
            <consortium name="DOE Joint Genome Institute"/>
            <person name="Mondo S.J."/>
            <person name="Dannebaum R.O."/>
            <person name="Kuo R.C."/>
            <person name="Labutti K."/>
            <person name="Haridas S."/>
            <person name="Kuo A."/>
            <person name="Salamov A."/>
            <person name="Ahrendt S.R."/>
            <person name="Lipzen A."/>
            <person name="Sullivan W."/>
            <person name="Andreopoulos W.B."/>
            <person name="Clum A."/>
            <person name="Lindquist E."/>
            <person name="Daum C."/>
            <person name="Ramamoorthy G.K."/>
            <person name="Gryganskyi A."/>
            <person name="Culley D."/>
            <person name="Magnuson J.K."/>
            <person name="James T.Y."/>
            <person name="O'Malley M.A."/>
            <person name="Stajich J.E."/>
            <person name="Spatafora J.W."/>
            <person name="Visel A."/>
            <person name="Grigoriev I.V."/>
        </authorList>
    </citation>
    <scope>NUCLEOTIDE SEQUENCE [LARGE SCALE GENOMIC DNA]</scope>
    <source>
        <strain evidence="2 3">NRRL 2496</strain>
    </source>
</reference>